<accession>T1I2Q6</accession>
<sequence length="112" mass="12667">MGDITLPDMATGHFFNSALPIEWVKRSNIPHHATRHLFNPYNDYAKVQMSRDGQEIEPTVGEALCQLWETIPWSSSSNGPLPHFQRAPRLVRAPIPSNFQHSSPQSNTGYKI</sequence>
<evidence type="ECO:0000313" key="2">
    <source>
        <dbReference type="Proteomes" id="UP000015103"/>
    </source>
</evidence>
<dbReference type="PANTHER" id="PTHR12357">
    <property type="entry name" value="YTH YT521-B HOMOLOGY DOMAIN-CONTAINING"/>
    <property type="match status" value="1"/>
</dbReference>
<dbReference type="Gene3D" id="3.10.590.10">
    <property type="entry name" value="ph1033 like domains"/>
    <property type="match status" value="1"/>
</dbReference>
<dbReference type="GO" id="GO:1990247">
    <property type="term" value="F:N6-methyladenosine-containing RNA reader activity"/>
    <property type="evidence" value="ECO:0007669"/>
    <property type="project" value="TreeGrafter"/>
</dbReference>
<dbReference type="eggNOG" id="KOG1902">
    <property type="taxonomic scope" value="Eukaryota"/>
</dbReference>
<dbReference type="GO" id="GO:0048024">
    <property type="term" value="P:regulation of mRNA splicing, via spliceosome"/>
    <property type="evidence" value="ECO:0007669"/>
    <property type="project" value="TreeGrafter"/>
</dbReference>
<proteinExistence type="predicted"/>
<dbReference type="PANTHER" id="PTHR12357:SF3">
    <property type="entry name" value="YTH DOMAIN-CONTAINING PROTEIN 1"/>
    <property type="match status" value="1"/>
</dbReference>
<dbReference type="InterPro" id="IPR045168">
    <property type="entry name" value="YTH_prot"/>
</dbReference>
<dbReference type="VEuPathDB" id="VectorBase:RPRC010575"/>
<dbReference type="AlphaFoldDB" id="T1I2Q6"/>
<dbReference type="CDD" id="cd21134">
    <property type="entry name" value="YTH"/>
    <property type="match status" value="1"/>
</dbReference>
<dbReference type="InterPro" id="IPR007275">
    <property type="entry name" value="YTH_domain"/>
</dbReference>
<dbReference type="GO" id="GO:0003729">
    <property type="term" value="F:mRNA binding"/>
    <property type="evidence" value="ECO:0007669"/>
    <property type="project" value="TreeGrafter"/>
</dbReference>
<evidence type="ECO:0000313" key="1">
    <source>
        <dbReference type="EnsemblMetazoa" id="RPRC010575-PA"/>
    </source>
</evidence>
<dbReference type="Proteomes" id="UP000015103">
    <property type="component" value="Unassembled WGS sequence"/>
</dbReference>
<dbReference type="STRING" id="13249.T1I2Q6"/>
<protein>
    <submittedName>
        <fullName evidence="1">YTH domain-containing protein</fullName>
    </submittedName>
</protein>
<reference evidence="1" key="1">
    <citation type="submission" date="2015-05" db="UniProtKB">
        <authorList>
            <consortium name="EnsemblMetazoa"/>
        </authorList>
    </citation>
    <scope>IDENTIFICATION</scope>
</reference>
<keyword evidence="2" id="KW-1185">Reference proteome</keyword>
<dbReference type="PROSITE" id="PS50882">
    <property type="entry name" value="YTH"/>
    <property type="match status" value="1"/>
</dbReference>
<name>T1I2Q6_RHOPR</name>
<dbReference type="GO" id="GO:0000398">
    <property type="term" value="P:mRNA splicing, via spliceosome"/>
    <property type="evidence" value="ECO:0007669"/>
    <property type="project" value="TreeGrafter"/>
</dbReference>
<dbReference type="Pfam" id="PF04146">
    <property type="entry name" value="YTH"/>
    <property type="match status" value="1"/>
</dbReference>
<dbReference type="HOGENOM" id="CLU_2148946_0_0_1"/>
<dbReference type="InParanoid" id="T1I2Q6"/>
<dbReference type="GO" id="GO:0005654">
    <property type="term" value="C:nucleoplasm"/>
    <property type="evidence" value="ECO:0007669"/>
    <property type="project" value="TreeGrafter"/>
</dbReference>
<organism evidence="1 2">
    <name type="scientific">Rhodnius prolixus</name>
    <name type="common">Triatomid bug</name>
    <dbReference type="NCBI Taxonomy" id="13249"/>
    <lineage>
        <taxon>Eukaryota</taxon>
        <taxon>Metazoa</taxon>
        <taxon>Ecdysozoa</taxon>
        <taxon>Arthropoda</taxon>
        <taxon>Hexapoda</taxon>
        <taxon>Insecta</taxon>
        <taxon>Pterygota</taxon>
        <taxon>Neoptera</taxon>
        <taxon>Paraneoptera</taxon>
        <taxon>Hemiptera</taxon>
        <taxon>Heteroptera</taxon>
        <taxon>Panheteroptera</taxon>
        <taxon>Cimicomorpha</taxon>
        <taxon>Reduviidae</taxon>
        <taxon>Triatominae</taxon>
        <taxon>Rhodnius</taxon>
    </lineage>
</organism>
<dbReference type="EnsemblMetazoa" id="RPRC010575-RA">
    <property type="protein sequence ID" value="RPRC010575-PA"/>
    <property type="gene ID" value="RPRC010575"/>
</dbReference>
<dbReference type="EMBL" id="ACPB03028990">
    <property type="status" value="NOT_ANNOTATED_CDS"/>
    <property type="molecule type" value="Genomic_DNA"/>
</dbReference>